<dbReference type="InterPro" id="IPR011765">
    <property type="entry name" value="Pept_M16_N"/>
</dbReference>
<keyword evidence="4" id="KW-0378">Hydrolase</keyword>
<dbReference type="GO" id="GO:0008233">
    <property type="term" value="F:peptidase activity"/>
    <property type="evidence" value="ECO:0007669"/>
    <property type="project" value="UniProtKB-KW"/>
</dbReference>
<dbReference type="Gene3D" id="3.30.830.10">
    <property type="entry name" value="Metalloenzyme, LuxS/M16 peptidase-like"/>
    <property type="match status" value="2"/>
</dbReference>
<accession>A0A4R6QGF9</accession>
<dbReference type="InParanoid" id="A0A4R6QGF9"/>
<dbReference type="GO" id="GO:0046872">
    <property type="term" value="F:metal ion binding"/>
    <property type="evidence" value="ECO:0007669"/>
    <property type="project" value="InterPro"/>
</dbReference>
<evidence type="ECO:0000313" key="4">
    <source>
        <dbReference type="EMBL" id="TDP61624.1"/>
    </source>
</evidence>
<dbReference type="EMBL" id="SNXS01000011">
    <property type="protein sequence ID" value="TDP61624.1"/>
    <property type="molecule type" value="Genomic_DNA"/>
</dbReference>
<dbReference type="Proteomes" id="UP000295361">
    <property type="component" value="Unassembled WGS sequence"/>
</dbReference>
<evidence type="ECO:0000256" key="1">
    <source>
        <dbReference type="SAM" id="SignalP"/>
    </source>
</evidence>
<dbReference type="SUPFAM" id="SSF63411">
    <property type="entry name" value="LuxS/MPP-like metallohydrolase"/>
    <property type="match status" value="2"/>
</dbReference>
<protein>
    <submittedName>
        <fullName evidence="4">Zinc protease</fullName>
    </submittedName>
</protein>
<gene>
    <name evidence="4" type="ORF">DES47_11141</name>
</gene>
<feature type="signal peptide" evidence="1">
    <location>
        <begin position="1"/>
        <end position="22"/>
    </location>
</feature>
<feature type="domain" description="Peptidase M16 C-terminal" evidence="3">
    <location>
        <begin position="210"/>
        <end position="388"/>
    </location>
</feature>
<evidence type="ECO:0000259" key="2">
    <source>
        <dbReference type="Pfam" id="PF00675"/>
    </source>
</evidence>
<sequence length="489" mass="50407">MSRPKVLLTGIALACLSAITLAQTPGVDVPPLPGPAAAINVPAIEEFRLTNGVRVVLAARHDVPLVSALLRVEVGSLADPARRAGLAGITATLLTKGAKRAGKTLDATQIAREAEALGSSLTASAGWESSLLGLTVSTPKLDAAVALLVDLLRAPTFPAEELERTRAQALDALKLAQSNPTQVAQDVARRVFWGASAYGASSTAQTLARIQRDDVVALHRLWVRPETTTLILAGDLRLAEARALAERTLGAWPSNRMALPRMSAAPAEALDSALVLVNLPGAGQAGVAVAAPFVPQDQVQARRIGSVANAVLGVGYSARLNQEVRIKRGLSYGAGSSAASHRVGGLVLAQAQTNNPTAAQVVELIRAEMTGLATRPPDATELAARQAALVGGFARSLESTAGLASVVAGQMDRGRPLAELNNTVPELLAVTAPQVGEFAAAHWAASALRTVVVGDLKAAGEGLRGLDAKALVVEMDQLDLAAPGLVRGR</sequence>
<evidence type="ECO:0000259" key="3">
    <source>
        <dbReference type="Pfam" id="PF05193"/>
    </source>
</evidence>
<feature type="domain" description="Peptidase M16 N-terminal" evidence="2">
    <location>
        <begin position="54"/>
        <end position="190"/>
    </location>
</feature>
<dbReference type="InterPro" id="IPR007863">
    <property type="entry name" value="Peptidase_M16_C"/>
</dbReference>
<dbReference type="RefSeq" id="WP_133703473.1">
    <property type="nucleotide sequence ID" value="NZ_SNXS01000011.1"/>
</dbReference>
<dbReference type="Pfam" id="PF05193">
    <property type="entry name" value="Peptidase_M16_C"/>
    <property type="match status" value="1"/>
</dbReference>
<dbReference type="Pfam" id="PF00675">
    <property type="entry name" value="Peptidase_M16"/>
    <property type="match status" value="1"/>
</dbReference>
<dbReference type="InterPro" id="IPR011249">
    <property type="entry name" value="Metalloenz_LuxS/M16"/>
</dbReference>
<dbReference type="GO" id="GO:0006508">
    <property type="term" value="P:proteolysis"/>
    <property type="evidence" value="ECO:0007669"/>
    <property type="project" value="UniProtKB-KW"/>
</dbReference>
<keyword evidence="5" id="KW-1185">Reference proteome</keyword>
<dbReference type="InterPro" id="IPR050361">
    <property type="entry name" value="MPP/UQCRC_Complex"/>
</dbReference>
<keyword evidence="4" id="KW-0645">Protease</keyword>
<organism evidence="4 5">
    <name type="scientific">Roseateles toxinivorans</name>
    <dbReference type="NCBI Taxonomy" id="270368"/>
    <lineage>
        <taxon>Bacteria</taxon>
        <taxon>Pseudomonadati</taxon>
        <taxon>Pseudomonadota</taxon>
        <taxon>Betaproteobacteria</taxon>
        <taxon>Burkholderiales</taxon>
        <taxon>Sphaerotilaceae</taxon>
        <taxon>Roseateles</taxon>
    </lineage>
</organism>
<name>A0A4R6QGF9_9BURK</name>
<evidence type="ECO:0000313" key="5">
    <source>
        <dbReference type="Proteomes" id="UP000295361"/>
    </source>
</evidence>
<dbReference type="OrthoDB" id="9811314at2"/>
<proteinExistence type="predicted"/>
<comment type="caution">
    <text evidence="4">The sequence shown here is derived from an EMBL/GenBank/DDBJ whole genome shotgun (WGS) entry which is preliminary data.</text>
</comment>
<keyword evidence="1" id="KW-0732">Signal</keyword>
<dbReference type="AlphaFoldDB" id="A0A4R6QGF9"/>
<reference evidence="4 5" key="1">
    <citation type="submission" date="2019-03" db="EMBL/GenBank/DDBJ databases">
        <title>Genomic Encyclopedia of Type Strains, Phase IV (KMG-IV): sequencing the most valuable type-strain genomes for metagenomic binning, comparative biology and taxonomic classification.</title>
        <authorList>
            <person name="Goeker M."/>
        </authorList>
    </citation>
    <scope>NUCLEOTIDE SEQUENCE [LARGE SCALE GENOMIC DNA]</scope>
    <source>
        <strain evidence="4 5">DSM 16998</strain>
    </source>
</reference>
<dbReference type="PANTHER" id="PTHR11851:SF224">
    <property type="entry name" value="PROCESSING PROTEASE"/>
    <property type="match status" value="1"/>
</dbReference>
<feature type="chain" id="PRO_5020534098" evidence="1">
    <location>
        <begin position="23"/>
        <end position="489"/>
    </location>
</feature>
<dbReference type="PANTHER" id="PTHR11851">
    <property type="entry name" value="METALLOPROTEASE"/>
    <property type="match status" value="1"/>
</dbReference>